<dbReference type="AlphaFoldDB" id="U6K1U2"/>
<dbReference type="RefSeq" id="XP_013352312.1">
    <property type="nucleotide sequence ID" value="XM_013496858.1"/>
</dbReference>
<dbReference type="GeneID" id="25379902"/>
<name>U6K1U2_9EIME</name>
<feature type="region of interest" description="Disordered" evidence="1">
    <location>
        <begin position="529"/>
        <end position="589"/>
    </location>
</feature>
<evidence type="ECO:0000256" key="1">
    <source>
        <dbReference type="SAM" id="MobiDB-lite"/>
    </source>
</evidence>
<feature type="compositionally biased region" description="Low complexity" evidence="1">
    <location>
        <begin position="558"/>
        <end position="569"/>
    </location>
</feature>
<dbReference type="VEuPathDB" id="ToxoDB:EMH_0052260"/>
<dbReference type="OrthoDB" id="436833at2759"/>
<evidence type="ECO:0000313" key="4">
    <source>
        <dbReference type="Proteomes" id="UP000030744"/>
    </source>
</evidence>
<reference evidence="3" key="1">
    <citation type="submission" date="2013-10" db="EMBL/GenBank/DDBJ databases">
        <title>Genomic analysis of the causative agents of coccidiosis in chickens.</title>
        <authorList>
            <person name="Reid A.J."/>
            <person name="Blake D."/>
            <person name="Billington K."/>
            <person name="Browne H."/>
            <person name="Dunn M."/>
            <person name="Hung S."/>
            <person name="Kawahara F."/>
            <person name="Miranda-Saavedra D."/>
            <person name="Mourier T."/>
            <person name="Nagra H."/>
            <person name="Otto T.D."/>
            <person name="Rawlings N."/>
            <person name="Sanchez A."/>
            <person name="Sanders M."/>
            <person name="Subramaniam C."/>
            <person name="Tay Y."/>
            <person name="Dear P."/>
            <person name="Doerig C."/>
            <person name="Gruber A."/>
            <person name="Parkinson J."/>
            <person name="Shirley M."/>
            <person name="Wan K.L."/>
            <person name="Berriman M."/>
            <person name="Tomley F."/>
            <person name="Pain A."/>
        </authorList>
    </citation>
    <scope>NUCLEOTIDE SEQUENCE [LARGE SCALE GENOMIC DNA]</scope>
    <source>
        <strain evidence="3">Houghton</strain>
    </source>
</reference>
<gene>
    <name evidence="3" type="ORF">EMH_0052260</name>
</gene>
<sequence length="774" mass="81035">MTAGFLLSRSFCISAAVATPAAAAAQTSSALSPAPAAACAVRDVGCRGLRGSTASFTLGRHGVCTNIRAATAAAANAAAATAAVTASAVAGQRPWVRVRAAISCGNCVAAGQPQQLQERQPLQQQMLVQQFAQHQQYQQPWQQQQQRFAKIVRWCPDTPLAHGLETFREAEDFFKACEQHRGKMKRRDWLAALSLLSTRRRLDLRSPSFRAFVAAALQQQELLQAPYIHLTIHRLGVIGYSPALWQLTQHLQPLLQQQQLSSKQLAVCAWGLAKNGVTQPPVWELIGAEAVRLAKGLCLADLSMILWAFARVERLKPAEILGLRQEVLNRLDVFVRRTLAAAAAPYRGGAAAAPAAAATASASAAPVAPQLTPRSEDAPHDLRATAHVEAESSGAVSVTDAAAGAVTPHDLCMLMRSFADLTPGDSALIIRLLYTLLLACRVPPSVQATAAAPAAPAAANVAGLTAVWTALRDAKITKVFSVPLHKRPSNSSSSSRHRAYLPFRETVPLDCLPLLLPILKPAQVYSQGDTQAAGHAPATAETMPSAPPPEAAAPPPTAAATDAAPVPEAGVVGHTPAPSLGPTGEESPSISAAVPAAAAAVAAAAKDGLRNSALLHSACTDVLLEVLCEETRLLRLDHTTNTSMVAALAEALADMQIADSKAWAKLGMPLYSNPVTAETAVAAVAVFDTTTIAVAYVAAADGIAGAAAAAGAASAVSFVYQFHRAQDVAADLDLKGLKRLRQLARRSGHSNARIEGVVDHFEALKEDVQRCGPL</sequence>
<dbReference type="Proteomes" id="UP000030744">
    <property type="component" value="Unassembled WGS sequence"/>
</dbReference>
<keyword evidence="2" id="KW-0732">Signal</keyword>
<evidence type="ECO:0008006" key="5">
    <source>
        <dbReference type="Google" id="ProtNLM"/>
    </source>
</evidence>
<evidence type="ECO:0000313" key="3">
    <source>
        <dbReference type="EMBL" id="CDJ29743.1"/>
    </source>
</evidence>
<proteinExistence type="predicted"/>
<evidence type="ECO:0000256" key="2">
    <source>
        <dbReference type="SAM" id="SignalP"/>
    </source>
</evidence>
<reference evidence="3" key="2">
    <citation type="submission" date="2013-10" db="EMBL/GenBank/DDBJ databases">
        <authorList>
            <person name="Aslett M."/>
        </authorList>
    </citation>
    <scope>NUCLEOTIDE SEQUENCE [LARGE SCALE GENOMIC DNA]</scope>
    <source>
        <strain evidence="3">Houghton</strain>
    </source>
</reference>
<feature type="signal peptide" evidence="2">
    <location>
        <begin position="1"/>
        <end position="18"/>
    </location>
</feature>
<protein>
    <recommendedName>
        <fullName evidence="5">RAP domain-containing protein</fullName>
    </recommendedName>
</protein>
<feature type="chain" id="PRO_5004672132" description="RAP domain-containing protein" evidence="2">
    <location>
        <begin position="19"/>
        <end position="774"/>
    </location>
</feature>
<accession>U6K1U2</accession>
<keyword evidence="4" id="KW-1185">Reference proteome</keyword>
<dbReference type="EMBL" id="HG682093">
    <property type="protein sequence ID" value="CDJ29743.1"/>
    <property type="molecule type" value="Genomic_DNA"/>
</dbReference>
<organism evidence="3 4">
    <name type="scientific">Eimeria mitis</name>
    <dbReference type="NCBI Taxonomy" id="44415"/>
    <lineage>
        <taxon>Eukaryota</taxon>
        <taxon>Sar</taxon>
        <taxon>Alveolata</taxon>
        <taxon>Apicomplexa</taxon>
        <taxon>Conoidasida</taxon>
        <taxon>Coccidia</taxon>
        <taxon>Eucoccidiorida</taxon>
        <taxon>Eimeriorina</taxon>
        <taxon>Eimeriidae</taxon>
        <taxon>Eimeria</taxon>
    </lineage>
</organism>
<feature type="compositionally biased region" description="Pro residues" evidence="1">
    <location>
        <begin position="545"/>
        <end position="557"/>
    </location>
</feature>